<protein>
    <submittedName>
        <fullName evidence="2">Uncharacterized protein</fullName>
    </submittedName>
</protein>
<evidence type="ECO:0000256" key="1">
    <source>
        <dbReference type="SAM" id="SignalP"/>
    </source>
</evidence>
<dbReference type="InterPro" id="IPR029058">
    <property type="entry name" value="AB_hydrolase_fold"/>
</dbReference>
<feature type="signal peptide" evidence="1">
    <location>
        <begin position="1"/>
        <end position="16"/>
    </location>
</feature>
<evidence type="ECO:0000313" key="3">
    <source>
        <dbReference type="Proteomes" id="UP001165082"/>
    </source>
</evidence>
<keyword evidence="1" id="KW-0732">Signal</keyword>
<accession>A0A9W7EDB6</accession>
<name>A0A9W7EDB6_9STRA</name>
<evidence type="ECO:0000313" key="2">
    <source>
        <dbReference type="EMBL" id="GMH73865.1"/>
    </source>
</evidence>
<dbReference type="InterPro" id="IPR009199">
    <property type="entry name" value="PhoPQ-act_pathogen-rel_PqaA"/>
</dbReference>
<proteinExistence type="predicted"/>
<dbReference type="OrthoDB" id="2020799at2759"/>
<sequence>MLILFFLALVAAVASGTVLDDYVWAPDSNYEWTDLQQPISGSSPSGVSWTGHILNVTSQQWLTPDDVDRSLWFHYLVVIIPDNLNQNWNANATLYVTGGSNTSPLPTAKDEDIRVASALATGSGTITGAFFQVPNEHVVFKEDPEQMSRTEDAIIAYTWDHFLRHPDKPEWLVRLPMVKSVLRAMDAMTEFWQSYGGFSFALEDYAHMNITTRFDDPNMVELQKIEDPYFYFDRLTLPKLVVNAVGDEFQQPDDTKNWWPDLPEPKHFLMVPNAEHSLATGIFEVVPAIGTWITKLLGEKEIPTFTWDIDPDSGDIAVDLSEVKGVKKVEKFYGLSVNNKRRDFRFVNIDDPCPMGLEKDGTCLNLRSFWKSAELQPTDGGVYVASHEKPEDGRWAAFMIQVTFEKDEEGVEGGKGGFIPRAKRGELVFTTEVSVVPDVMPYEDCYMETCEGNLV</sequence>
<organism evidence="2 3">
    <name type="scientific">Triparma retinervis</name>
    <dbReference type="NCBI Taxonomy" id="2557542"/>
    <lineage>
        <taxon>Eukaryota</taxon>
        <taxon>Sar</taxon>
        <taxon>Stramenopiles</taxon>
        <taxon>Ochrophyta</taxon>
        <taxon>Bolidophyceae</taxon>
        <taxon>Parmales</taxon>
        <taxon>Triparmaceae</taxon>
        <taxon>Triparma</taxon>
    </lineage>
</organism>
<dbReference type="Gene3D" id="3.40.50.1820">
    <property type="entry name" value="alpha/beta hydrolase"/>
    <property type="match status" value="1"/>
</dbReference>
<dbReference type="SUPFAM" id="SSF53474">
    <property type="entry name" value="alpha/beta-Hydrolases"/>
    <property type="match status" value="1"/>
</dbReference>
<dbReference type="PANTHER" id="PTHR31497:SF0">
    <property type="entry name" value="AUTOCRINE PROLIFERATION REPRESSOR PROTEIN A"/>
    <property type="match status" value="1"/>
</dbReference>
<dbReference type="PANTHER" id="PTHR31497">
    <property type="entry name" value="AUTOCRINE PROLIFERATION REPRESSOR PROTEIN A"/>
    <property type="match status" value="1"/>
</dbReference>
<dbReference type="AlphaFoldDB" id="A0A9W7EDB6"/>
<dbReference type="Proteomes" id="UP001165082">
    <property type="component" value="Unassembled WGS sequence"/>
</dbReference>
<keyword evidence="3" id="KW-1185">Reference proteome</keyword>
<reference evidence="2" key="1">
    <citation type="submission" date="2022-07" db="EMBL/GenBank/DDBJ databases">
        <title>Genome analysis of Parmales, a sister group of diatoms, reveals the evolutionary specialization of diatoms from phago-mixotrophs to photoautotrophs.</title>
        <authorList>
            <person name="Ban H."/>
            <person name="Sato S."/>
            <person name="Yoshikawa S."/>
            <person name="Kazumasa Y."/>
            <person name="Nakamura Y."/>
            <person name="Ichinomiya M."/>
            <person name="Saitoh K."/>
            <person name="Sato N."/>
            <person name="Blanc-Mathieu R."/>
            <person name="Endo H."/>
            <person name="Kuwata A."/>
            <person name="Ogata H."/>
        </authorList>
    </citation>
    <scope>NUCLEOTIDE SEQUENCE</scope>
</reference>
<dbReference type="EMBL" id="BRXZ01002964">
    <property type="protein sequence ID" value="GMH73865.1"/>
    <property type="molecule type" value="Genomic_DNA"/>
</dbReference>
<comment type="caution">
    <text evidence="2">The sequence shown here is derived from an EMBL/GenBank/DDBJ whole genome shotgun (WGS) entry which is preliminary data.</text>
</comment>
<gene>
    <name evidence="2" type="ORF">TrRE_jg9245</name>
</gene>
<dbReference type="Pfam" id="PF10142">
    <property type="entry name" value="PhoPQ_related"/>
    <property type="match status" value="1"/>
</dbReference>
<feature type="chain" id="PRO_5040898974" evidence="1">
    <location>
        <begin position="17"/>
        <end position="455"/>
    </location>
</feature>